<keyword evidence="1" id="KW-1133">Transmembrane helix</keyword>
<dbReference type="AlphaFoldDB" id="A0A3M7P9Y3"/>
<evidence type="ECO:0000313" key="2">
    <source>
        <dbReference type="EMBL" id="RMZ95916.1"/>
    </source>
</evidence>
<keyword evidence="1" id="KW-0472">Membrane</keyword>
<name>A0A3M7P9Y3_BRAPC</name>
<gene>
    <name evidence="2" type="ORF">BpHYR1_026504</name>
</gene>
<protein>
    <submittedName>
        <fullName evidence="2">Uncharacterized protein</fullName>
    </submittedName>
</protein>
<dbReference type="Proteomes" id="UP000276133">
    <property type="component" value="Unassembled WGS sequence"/>
</dbReference>
<keyword evidence="3" id="KW-1185">Reference proteome</keyword>
<evidence type="ECO:0000256" key="1">
    <source>
        <dbReference type="SAM" id="Phobius"/>
    </source>
</evidence>
<reference evidence="2 3" key="1">
    <citation type="journal article" date="2018" name="Sci. Rep.">
        <title>Genomic signatures of local adaptation to the degree of environmental predictability in rotifers.</title>
        <authorList>
            <person name="Franch-Gras L."/>
            <person name="Hahn C."/>
            <person name="Garcia-Roger E.M."/>
            <person name="Carmona M.J."/>
            <person name="Serra M."/>
            <person name="Gomez A."/>
        </authorList>
    </citation>
    <scope>NUCLEOTIDE SEQUENCE [LARGE SCALE GENOMIC DNA]</scope>
    <source>
        <strain evidence="2">HYR1</strain>
    </source>
</reference>
<comment type="caution">
    <text evidence="2">The sequence shown here is derived from an EMBL/GenBank/DDBJ whole genome shotgun (WGS) entry which is preliminary data.</text>
</comment>
<organism evidence="2 3">
    <name type="scientific">Brachionus plicatilis</name>
    <name type="common">Marine rotifer</name>
    <name type="synonym">Brachionus muelleri</name>
    <dbReference type="NCBI Taxonomy" id="10195"/>
    <lineage>
        <taxon>Eukaryota</taxon>
        <taxon>Metazoa</taxon>
        <taxon>Spiralia</taxon>
        <taxon>Gnathifera</taxon>
        <taxon>Rotifera</taxon>
        <taxon>Eurotatoria</taxon>
        <taxon>Monogononta</taxon>
        <taxon>Pseudotrocha</taxon>
        <taxon>Ploima</taxon>
        <taxon>Brachionidae</taxon>
        <taxon>Brachionus</taxon>
    </lineage>
</organism>
<sequence>MDKLRFTLPKLDCLSDFFEFAFKRKNNSAREDDISSFPQDIFLIILKITTIFVYIFIFRTHLFSNRVISEEKEN</sequence>
<feature type="transmembrane region" description="Helical" evidence="1">
    <location>
        <begin position="41"/>
        <end position="58"/>
    </location>
</feature>
<evidence type="ECO:0000313" key="3">
    <source>
        <dbReference type="Proteomes" id="UP000276133"/>
    </source>
</evidence>
<accession>A0A3M7P9Y3</accession>
<proteinExistence type="predicted"/>
<dbReference type="EMBL" id="REGN01012321">
    <property type="protein sequence ID" value="RMZ95916.1"/>
    <property type="molecule type" value="Genomic_DNA"/>
</dbReference>
<keyword evidence="1" id="KW-0812">Transmembrane</keyword>